<evidence type="ECO:0000256" key="1">
    <source>
        <dbReference type="SAM" id="MobiDB-lite"/>
    </source>
</evidence>
<comment type="caution">
    <text evidence="2">The sequence shown here is derived from an EMBL/GenBank/DDBJ whole genome shotgun (WGS) entry which is preliminary data.</text>
</comment>
<accession>A0ABC8SD78</accession>
<sequence>MALKTIIQFPVFAPPNPPHNNRHYRPATEIRFSRWNNANAEKFIRHKRTQKEIEDELRFHKRFDSALNIANNYDTTTTTTTTTTDTFKSTGTPSTPSRPSIPGKKSKYSKNPKNYKTPNYVHPAFKPVTRHSVVSNVSEEDKTGVKISEKGVSYEFPEAPFEFQYSYTETPKTRDSGESHTTRVTLHGTSTNFNLHVEPETLMFRLSVDMNSGVFTSS</sequence>
<keyword evidence="3" id="KW-1185">Reference proteome</keyword>
<proteinExistence type="predicted"/>
<dbReference type="AlphaFoldDB" id="A0ABC8SD78"/>
<protein>
    <submittedName>
        <fullName evidence="2">Uncharacterized protein</fullName>
    </submittedName>
</protein>
<gene>
    <name evidence="2" type="ORF">ILEXP_LOCUS23536</name>
</gene>
<evidence type="ECO:0000313" key="3">
    <source>
        <dbReference type="Proteomes" id="UP001642360"/>
    </source>
</evidence>
<feature type="region of interest" description="Disordered" evidence="1">
    <location>
        <begin position="75"/>
        <end position="122"/>
    </location>
</feature>
<evidence type="ECO:0000313" key="2">
    <source>
        <dbReference type="EMBL" id="CAK9155144.1"/>
    </source>
</evidence>
<feature type="compositionally biased region" description="Low complexity" evidence="1">
    <location>
        <begin position="75"/>
        <end position="102"/>
    </location>
</feature>
<dbReference type="EMBL" id="CAUOFW020002647">
    <property type="protein sequence ID" value="CAK9155144.1"/>
    <property type="molecule type" value="Genomic_DNA"/>
</dbReference>
<dbReference type="InterPro" id="IPR044599">
    <property type="entry name" value="CAF1P_plant"/>
</dbReference>
<dbReference type="PANTHER" id="PTHR46247">
    <property type="entry name" value="CRS2-ASSOCIATED FACTOR 1, CHLOROPLASTIC"/>
    <property type="match status" value="1"/>
</dbReference>
<dbReference type="Proteomes" id="UP001642360">
    <property type="component" value="Unassembled WGS sequence"/>
</dbReference>
<feature type="compositionally biased region" description="Low complexity" evidence="1">
    <location>
        <begin position="111"/>
        <end position="120"/>
    </location>
</feature>
<name>A0ABC8SD78_9AQUA</name>
<dbReference type="PANTHER" id="PTHR46247:SF1">
    <property type="entry name" value="CRS2-ASSOCIATED FACTOR 1, CHLOROPLASTIC"/>
    <property type="match status" value="1"/>
</dbReference>
<reference evidence="2 3" key="1">
    <citation type="submission" date="2024-02" db="EMBL/GenBank/DDBJ databases">
        <authorList>
            <person name="Vignale AGUSTIN F."/>
            <person name="Sosa J E."/>
            <person name="Modenutti C."/>
        </authorList>
    </citation>
    <scope>NUCLEOTIDE SEQUENCE [LARGE SCALE GENOMIC DNA]</scope>
</reference>
<organism evidence="2 3">
    <name type="scientific">Ilex paraguariensis</name>
    <name type="common">yerba mate</name>
    <dbReference type="NCBI Taxonomy" id="185542"/>
    <lineage>
        <taxon>Eukaryota</taxon>
        <taxon>Viridiplantae</taxon>
        <taxon>Streptophyta</taxon>
        <taxon>Embryophyta</taxon>
        <taxon>Tracheophyta</taxon>
        <taxon>Spermatophyta</taxon>
        <taxon>Magnoliopsida</taxon>
        <taxon>eudicotyledons</taxon>
        <taxon>Gunneridae</taxon>
        <taxon>Pentapetalae</taxon>
        <taxon>asterids</taxon>
        <taxon>campanulids</taxon>
        <taxon>Aquifoliales</taxon>
        <taxon>Aquifoliaceae</taxon>
        <taxon>Ilex</taxon>
    </lineage>
</organism>